<evidence type="ECO:0000259" key="5">
    <source>
        <dbReference type="Pfam" id="PF13377"/>
    </source>
</evidence>
<reference evidence="6 7" key="1">
    <citation type="submission" date="2019-03" db="EMBL/GenBank/DDBJ databases">
        <title>Draft genome sequences of novel Actinobacteria.</title>
        <authorList>
            <person name="Sahin N."/>
            <person name="Ay H."/>
            <person name="Saygin H."/>
        </authorList>
    </citation>
    <scope>NUCLEOTIDE SEQUENCE [LARGE SCALE GENOMIC DNA]</scope>
    <source>
        <strain evidence="6 7">KC310</strain>
    </source>
</reference>
<keyword evidence="7" id="KW-1185">Reference proteome</keyword>
<dbReference type="SUPFAM" id="SSF53822">
    <property type="entry name" value="Periplasmic binding protein-like I"/>
    <property type="match status" value="1"/>
</dbReference>
<feature type="region of interest" description="Disordered" evidence="4">
    <location>
        <begin position="1"/>
        <end position="33"/>
    </location>
</feature>
<dbReference type="InterPro" id="IPR046335">
    <property type="entry name" value="LacI/GalR-like_sensor"/>
</dbReference>
<evidence type="ECO:0000256" key="2">
    <source>
        <dbReference type="ARBA" id="ARBA00023125"/>
    </source>
</evidence>
<protein>
    <recommendedName>
        <fullName evidence="5">Transcriptional regulator LacI/GalR-like sensor domain-containing protein</fullName>
    </recommendedName>
</protein>
<dbReference type="RefSeq" id="WP_132590973.1">
    <property type="nucleotide sequence ID" value="NZ_SMKO01000001.1"/>
</dbReference>
<organism evidence="6 7">
    <name type="scientific">Nonomuraea deserti</name>
    <dbReference type="NCBI Taxonomy" id="1848322"/>
    <lineage>
        <taxon>Bacteria</taxon>
        <taxon>Bacillati</taxon>
        <taxon>Actinomycetota</taxon>
        <taxon>Actinomycetes</taxon>
        <taxon>Streptosporangiales</taxon>
        <taxon>Streptosporangiaceae</taxon>
        <taxon>Nonomuraea</taxon>
    </lineage>
</organism>
<dbReference type="PANTHER" id="PTHR30146">
    <property type="entry name" value="LACI-RELATED TRANSCRIPTIONAL REPRESSOR"/>
    <property type="match status" value="1"/>
</dbReference>
<name>A0A4R4W796_9ACTN</name>
<dbReference type="Proteomes" id="UP000295258">
    <property type="component" value="Unassembled WGS sequence"/>
</dbReference>
<dbReference type="Pfam" id="PF13377">
    <property type="entry name" value="Peripla_BP_3"/>
    <property type="match status" value="1"/>
</dbReference>
<keyword evidence="3" id="KW-0804">Transcription</keyword>
<evidence type="ECO:0000256" key="1">
    <source>
        <dbReference type="ARBA" id="ARBA00023015"/>
    </source>
</evidence>
<gene>
    <name evidence="6" type="ORF">E1292_00595</name>
</gene>
<accession>A0A4R4W796</accession>
<proteinExistence type="predicted"/>
<feature type="domain" description="Transcriptional regulator LacI/GalR-like sensor" evidence="5">
    <location>
        <begin position="43"/>
        <end position="128"/>
    </location>
</feature>
<comment type="caution">
    <text evidence="6">The sequence shown here is derived from an EMBL/GenBank/DDBJ whole genome shotgun (WGS) entry which is preliminary data.</text>
</comment>
<evidence type="ECO:0000256" key="4">
    <source>
        <dbReference type="SAM" id="MobiDB-lite"/>
    </source>
</evidence>
<dbReference type="AlphaFoldDB" id="A0A4R4W796"/>
<dbReference type="InterPro" id="IPR028082">
    <property type="entry name" value="Peripla_BP_I"/>
</dbReference>
<evidence type="ECO:0000256" key="3">
    <source>
        <dbReference type="ARBA" id="ARBA00023163"/>
    </source>
</evidence>
<dbReference type="EMBL" id="SMKO01000001">
    <property type="protein sequence ID" value="TDD12867.1"/>
    <property type="molecule type" value="Genomic_DNA"/>
</dbReference>
<keyword evidence="2" id="KW-0238">DNA-binding</keyword>
<evidence type="ECO:0000313" key="7">
    <source>
        <dbReference type="Proteomes" id="UP000295258"/>
    </source>
</evidence>
<dbReference type="GO" id="GO:0000976">
    <property type="term" value="F:transcription cis-regulatory region binding"/>
    <property type="evidence" value="ECO:0007669"/>
    <property type="project" value="TreeGrafter"/>
</dbReference>
<sequence length="161" mass="16901">MARRAVPVRLPPSPGRQRAGAGAAGERVRPKDQQGVMKISLPGCDGQAIGVYHAVHQLGLRVPDGPSVIGFDDMPSARWAIPPLTTIRLPLAEMAASATSMVLKLADVERLPQNRVELAAELVVRESTAPAQYSSDTSRSWIGSALVTAVPSHGLVASAPV</sequence>
<dbReference type="PANTHER" id="PTHR30146:SF153">
    <property type="entry name" value="LACTOSE OPERON REPRESSOR"/>
    <property type="match status" value="1"/>
</dbReference>
<keyword evidence="1" id="KW-0805">Transcription regulation</keyword>
<dbReference type="GO" id="GO:0003700">
    <property type="term" value="F:DNA-binding transcription factor activity"/>
    <property type="evidence" value="ECO:0007669"/>
    <property type="project" value="TreeGrafter"/>
</dbReference>
<feature type="compositionally biased region" description="Low complexity" evidence="4">
    <location>
        <begin position="15"/>
        <end position="25"/>
    </location>
</feature>
<dbReference type="Gene3D" id="3.40.50.2300">
    <property type="match status" value="1"/>
</dbReference>
<evidence type="ECO:0000313" key="6">
    <source>
        <dbReference type="EMBL" id="TDD12867.1"/>
    </source>
</evidence>